<evidence type="ECO:0000256" key="1">
    <source>
        <dbReference type="ARBA" id="ARBA00023015"/>
    </source>
</evidence>
<dbReference type="Gene3D" id="1.10.260.40">
    <property type="entry name" value="lambda repressor-like DNA-binding domains"/>
    <property type="match status" value="1"/>
</dbReference>
<protein>
    <submittedName>
        <fullName evidence="5">Peptidase S24</fullName>
    </submittedName>
</protein>
<keyword evidence="3" id="KW-0804">Transcription</keyword>
<dbReference type="SUPFAM" id="SSF51306">
    <property type="entry name" value="LexA/Signal peptidase"/>
    <property type="match status" value="1"/>
</dbReference>
<sequence length="232" mass="26216">MAENTLQRIKHYLDYKGIKVSALEKEVGMSNGSFASQLKNNKTIGLDKLENILSKHSDINIEWLLTGEGNMLKFDVLQEKGSVSYKKTEKDAKNQNIPLYSIQTTSGIIDLFGNNEYQNPVDSISIPKISECDGALYVTGDSMSPLIKSGDIVVYKKVYNHEKNIIWGEMYLVYINNDGNEFFFTRFLKQSEQESFVQLVAQNPDHQTIEFPVSSIKALALVKASIRVNSQF</sequence>
<keyword evidence="6" id="KW-1185">Reference proteome</keyword>
<evidence type="ECO:0000313" key="6">
    <source>
        <dbReference type="Proteomes" id="UP000093343"/>
    </source>
</evidence>
<proteinExistence type="predicted"/>
<feature type="domain" description="Peptidase S24/S26A/S26B/S26C" evidence="4">
    <location>
        <begin position="117"/>
        <end position="217"/>
    </location>
</feature>
<dbReference type="RefSeq" id="WP_065452191.1">
    <property type="nucleotide sequence ID" value="NZ_LVEN01000050.1"/>
</dbReference>
<dbReference type="Proteomes" id="UP000093343">
    <property type="component" value="Unassembled WGS sequence"/>
</dbReference>
<organism evidence="5 6">
    <name type="scientific">Flavobacterium piscis</name>
    <dbReference type="NCBI Taxonomy" id="1114874"/>
    <lineage>
        <taxon>Bacteria</taxon>
        <taxon>Pseudomonadati</taxon>
        <taxon>Bacteroidota</taxon>
        <taxon>Flavobacteriia</taxon>
        <taxon>Flavobacteriales</taxon>
        <taxon>Flavobacteriaceae</taxon>
        <taxon>Flavobacterium</taxon>
    </lineage>
</organism>
<dbReference type="InterPro" id="IPR036286">
    <property type="entry name" value="LexA/Signal_pep-like_sf"/>
</dbReference>
<dbReference type="CDD" id="cd06529">
    <property type="entry name" value="S24_LexA-like"/>
    <property type="match status" value="1"/>
</dbReference>
<evidence type="ECO:0000256" key="2">
    <source>
        <dbReference type="ARBA" id="ARBA00023125"/>
    </source>
</evidence>
<dbReference type="Pfam" id="PF00717">
    <property type="entry name" value="Peptidase_S24"/>
    <property type="match status" value="1"/>
</dbReference>
<reference evidence="6" key="1">
    <citation type="submission" date="2016-03" db="EMBL/GenBank/DDBJ databases">
        <title>Draft genome sequence of Paenibacillus glacialis DSM 22343.</title>
        <authorList>
            <person name="Shin S.-K."/>
            <person name="Yi H."/>
        </authorList>
    </citation>
    <scope>NUCLEOTIDE SEQUENCE [LARGE SCALE GENOMIC DNA]</scope>
    <source>
        <strain evidence="6">CCUG 60099</strain>
    </source>
</reference>
<name>A0ABX2XC02_9FLAO</name>
<dbReference type="Gene3D" id="2.10.109.10">
    <property type="entry name" value="Umud Fragment, subunit A"/>
    <property type="match status" value="1"/>
</dbReference>
<dbReference type="PANTHER" id="PTHR40661:SF1">
    <property type="entry name" value="HTH CRO_C1-TYPE DOMAIN-CONTAINING PROTEIN"/>
    <property type="match status" value="1"/>
</dbReference>
<dbReference type="PANTHER" id="PTHR40661">
    <property type="match status" value="1"/>
</dbReference>
<evidence type="ECO:0000313" key="5">
    <source>
        <dbReference type="EMBL" id="OCB68576.1"/>
    </source>
</evidence>
<gene>
    <name evidence="5" type="ORF">FLP_24900</name>
</gene>
<dbReference type="EMBL" id="LVEN01000050">
    <property type="protein sequence ID" value="OCB68576.1"/>
    <property type="molecule type" value="Genomic_DNA"/>
</dbReference>
<dbReference type="InterPro" id="IPR010982">
    <property type="entry name" value="Lambda_DNA-bd_dom_sf"/>
</dbReference>
<keyword evidence="1" id="KW-0805">Transcription regulation</keyword>
<dbReference type="InterPro" id="IPR015927">
    <property type="entry name" value="Peptidase_S24_S26A/B/C"/>
</dbReference>
<accession>A0ABX2XC02</accession>
<dbReference type="InterPro" id="IPR039418">
    <property type="entry name" value="LexA-like"/>
</dbReference>
<evidence type="ECO:0000259" key="4">
    <source>
        <dbReference type="Pfam" id="PF00717"/>
    </source>
</evidence>
<evidence type="ECO:0000256" key="3">
    <source>
        <dbReference type="ARBA" id="ARBA00023163"/>
    </source>
</evidence>
<keyword evidence="2" id="KW-0238">DNA-binding</keyword>
<comment type="caution">
    <text evidence="5">The sequence shown here is derived from an EMBL/GenBank/DDBJ whole genome shotgun (WGS) entry which is preliminary data.</text>
</comment>